<protein>
    <submittedName>
        <fullName evidence="2">Metallophosphoesterase</fullName>
    </submittedName>
</protein>
<evidence type="ECO:0000313" key="3">
    <source>
        <dbReference type="Proteomes" id="UP000446768"/>
    </source>
</evidence>
<dbReference type="Proteomes" id="UP000446768">
    <property type="component" value="Unassembled WGS sequence"/>
</dbReference>
<dbReference type="SUPFAM" id="SSF56300">
    <property type="entry name" value="Metallo-dependent phosphatases"/>
    <property type="match status" value="1"/>
</dbReference>
<dbReference type="PANTHER" id="PTHR37844:SF2">
    <property type="entry name" value="SER_THR PROTEIN PHOSPHATASE SUPERFAMILY (AFU_ORTHOLOGUE AFUA_1G14840)"/>
    <property type="match status" value="1"/>
</dbReference>
<comment type="caution">
    <text evidence="2">The sequence shown here is derived from an EMBL/GenBank/DDBJ whole genome shotgun (WGS) entry which is preliminary data.</text>
</comment>
<reference evidence="2 3" key="1">
    <citation type="submission" date="2019-11" db="EMBL/GenBank/DDBJ databases">
        <title>Novel species isolated from a subtropical stream in China.</title>
        <authorList>
            <person name="Lu H."/>
        </authorList>
    </citation>
    <scope>NUCLEOTIDE SEQUENCE [LARGE SCALE GENOMIC DNA]</scope>
    <source>
        <strain evidence="2 3">FT92W</strain>
    </source>
</reference>
<dbReference type="EMBL" id="WKJJ01000033">
    <property type="protein sequence ID" value="MRV76490.1"/>
    <property type="molecule type" value="Genomic_DNA"/>
</dbReference>
<name>A0A7X2IV35_9BURK</name>
<proteinExistence type="predicted"/>
<gene>
    <name evidence="2" type="ORF">GJ700_32745</name>
</gene>
<dbReference type="Gene3D" id="3.60.21.10">
    <property type="match status" value="1"/>
</dbReference>
<dbReference type="InterPro" id="IPR004843">
    <property type="entry name" value="Calcineurin-like_PHP"/>
</dbReference>
<dbReference type="InterPro" id="IPR029052">
    <property type="entry name" value="Metallo-depent_PP-like"/>
</dbReference>
<evidence type="ECO:0000313" key="2">
    <source>
        <dbReference type="EMBL" id="MRV76490.1"/>
    </source>
</evidence>
<dbReference type="AlphaFoldDB" id="A0A7X2IV35"/>
<dbReference type="RefSeq" id="WP_154382042.1">
    <property type="nucleotide sequence ID" value="NZ_WKJJ01000033.1"/>
</dbReference>
<sequence>MRLLILSDLHLEIHRHDPLRFDLDASRPDVVILAGDIDTGANAVPWAAQTFPGRTVLYVAGNHEAYGHDLHAVEREIRQACAATDNVHFLNCDAHSIGHVRFIGATLWTDFALFGAPEQAAAMQQAEEIMKDYRHIRIAAPDNRCLQAADTLQLHREHRTWLANQLAQPFDGTTVAITHMAPSLRSVAPKYAADLTSAAFASPLDNLVEKADVWVHGHMHDSNDYRIGAARVVCNPCGYVRRGGGNENTRFDPAFIVEL</sequence>
<dbReference type="PANTHER" id="PTHR37844">
    <property type="entry name" value="SER/THR PROTEIN PHOSPHATASE SUPERFAMILY (AFU_ORTHOLOGUE AFUA_1G14840)"/>
    <property type="match status" value="1"/>
</dbReference>
<dbReference type="GO" id="GO:0016787">
    <property type="term" value="F:hydrolase activity"/>
    <property type="evidence" value="ECO:0007669"/>
    <property type="project" value="InterPro"/>
</dbReference>
<evidence type="ECO:0000259" key="1">
    <source>
        <dbReference type="Pfam" id="PF00149"/>
    </source>
</evidence>
<organism evidence="2 3">
    <name type="scientific">Pseudoduganella rivuli</name>
    <dbReference type="NCBI Taxonomy" id="2666085"/>
    <lineage>
        <taxon>Bacteria</taxon>
        <taxon>Pseudomonadati</taxon>
        <taxon>Pseudomonadota</taxon>
        <taxon>Betaproteobacteria</taxon>
        <taxon>Burkholderiales</taxon>
        <taxon>Oxalobacteraceae</taxon>
        <taxon>Telluria group</taxon>
        <taxon>Pseudoduganella</taxon>
    </lineage>
</organism>
<dbReference type="Pfam" id="PF00149">
    <property type="entry name" value="Metallophos"/>
    <property type="match status" value="1"/>
</dbReference>
<keyword evidence="3" id="KW-1185">Reference proteome</keyword>
<accession>A0A7X2IV35</accession>
<feature type="domain" description="Calcineurin-like phosphoesterase" evidence="1">
    <location>
        <begin position="1"/>
        <end position="221"/>
    </location>
</feature>